<dbReference type="Gene3D" id="1.20.1250.20">
    <property type="entry name" value="MFS general substrate transporter like domains"/>
    <property type="match status" value="1"/>
</dbReference>
<reference evidence="10" key="1">
    <citation type="submission" date="2017-04" db="EMBL/GenBank/DDBJ databases">
        <authorList>
            <person name="Varghese N."/>
            <person name="Submissions S."/>
        </authorList>
    </citation>
    <scope>NUCLEOTIDE SEQUENCE [LARGE SCALE GENOMIC DNA]</scope>
</reference>
<keyword evidence="10" id="KW-1185">Reference proteome</keyword>
<dbReference type="RefSeq" id="WP_086471408.1">
    <property type="nucleotide sequence ID" value="NZ_FXWK01000002.1"/>
</dbReference>
<dbReference type="PANTHER" id="PTHR42718:SF46">
    <property type="entry name" value="BLR6921 PROTEIN"/>
    <property type="match status" value="1"/>
</dbReference>
<feature type="transmembrane region" description="Helical" evidence="7">
    <location>
        <begin position="48"/>
        <end position="69"/>
    </location>
</feature>
<feature type="transmembrane region" description="Helical" evidence="7">
    <location>
        <begin position="196"/>
        <end position="219"/>
    </location>
</feature>
<dbReference type="InterPro" id="IPR036259">
    <property type="entry name" value="MFS_trans_sf"/>
</dbReference>
<sequence>MSVPGPGRALLLVLAVGMFMEQMDASALATVLPAIAVDFGIEPMPLKLALTAYIVAVAMFIPITGWLADRFGARRVFILSICAFMGGSLLCALSQDLVTFVVARFLQGTGAAAMSPVARLIIVRSVPREHLVGAISRWALPAMIAPVVGPLVGGFLATYASWHWIFWINLPIGFAGIVAARLVIPDMKAEDVPKLDAGGFSLLALCFPMLIFGMSVLSLPLVPAWLGPGLIVGGLLLGWTYIWRAGKVARPLLDTSLFRDLSFRVASIGSAVFRFSTGATHFLIPLMLQLGFGLSPLQSGLLTFAGAIGAASSKLFISKVFHLFGYAGVLWVTAWLAAALQGGMGFLQPGVEPLVVVAFMAAGGLVRATFFSGIQALGYATLPNDRAADVSILATVNNQLSVAGGIAAAGMVLEIWGGQSPGLADLQLALIVLGGVGALAALALIGLPKTLGRLR</sequence>
<dbReference type="InterPro" id="IPR020846">
    <property type="entry name" value="MFS_dom"/>
</dbReference>
<dbReference type="PRINTS" id="PR01036">
    <property type="entry name" value="TCRTETB"/>
</dbReference>
<dbReference type="AlphaFoldDB" id="A0A1Y6GAL7"/>
<evidence type="ECO:0000256" key="6">
    <source>
        <dbReference type="ARBA" id="ARBA00023136"/>
    </source>
</evidence>
<evidence type="ECO:0000256" key="5">
    <source>
        <dbReference type="ARBA" id="ARBA00022989"/>
    </source>
</evidence>
<evidence type="ECO:0000256" key="4">
    <source>
        <dbReference type="ARBA" id="ARBA00022692"/>
    </source>
</evidence>
<dbReference type="EMBL" id="FXWK01000002">
    <property type="protein sequence ID" value="SMQ85768.1"/>
    <property type="molecule type" value="Genomic_DNA"/>
</dbReference>
<comment type="subcellular location">
    <subcellularLocation>
        <location evidence="1">Cell membrane</location>
        <topology evidence="1">Multi-pass membrane protein</topology>
    </subcellularLocation>
</comment>
<evidence type="ECO:0000256" key="2">
    <source>
        <dbReference type="ARBA" id="ARBA00022448"/>
    </source>
</evidence>
<evidence type="ECO:0000313" key="9">
    <source>
        <dbReference type="EMBL" id="SMQ85768.1"/>
    </source>
</evidence>
<protein>
    <submittedName>
        <fullName evidence="9">Drug resistance transporter, EmrB/QacA subfamily</fullName>
    </submittedName>
</protein>
<feature type="transmembrane region" description="Helical" evidence="7">
    <location>
        <begin position="134"/>
        <end position="158"/>
    </location>
</feature>
<feature type="transmembrane region" description="Helical" evidence="7">
    <location>
        <begin position="428"/>
        <end position="447"/>
    </location>
</feature>
<dbReference type="GO" id="GO:0022857">
    <property type="term" value="F:transmembrane transporter activity"/>
    <property type="evidence" value="ECO:0007669"/>
    <property type="project" value="InterPro"/>
</dbReference>
<dbReference type="Gene3D" id="1.20.1720.10">
    <property type="entry name" value="Multidrug resistance protein D"/>
    <property type="match status" value="1"/>
</dbReference>
<dbReference type="OrthoDB" id="9812221at2"/>
<dbReference type="GO" id="GO:0005886">
    <property type="term" value="C:plasma membrane"/>
    <property type="evidence" value="ECO:0007669"/>
    <property type="project" value="UniProtKB-SubCell"/>
</dbReference>
<evidence type="ECO:0000256" key="1">
    <source>
        <dbReference type="ARBA" id="ARBA00004651"/>
    </source>
</evidence>
<keyword evidence="6 7" id="KW-0472">Membrane</keyword>
<feature type="transmembrane region" description="Helical" evidence="7">
    <location>
        <begin position="354"/>
        <end position="380"/>
    </location>
</feature>
<feature type="transmembrane region" description="Helical" evidence="7">
    <location>
        <begin position="323"/>
        <end position="342"/>
    </location>
</feature>
<feature type="transmembrane region" description="Helical" evidence="7">
    <location>
        <begin position="101"/>
        <end position="122"/>
    </location>
</feature>
<dbReference type="Pfam" id="PF07690">
    <property type="entry name" value="MFS_1"/>
    <property type="match status" value="1"/>
</dbReference>
<keyword evidence="5 7" id="KW-1133">Transmembrane helix</keyword>
<feature type="transmembrane region" description="Helical" evidence="7">
    <location>
        <begin position="263"/>
        <end position="284"/>
    </location>
</feature>
<accession>A0A1Y6GAL7</accession>
<feature type="transmembrane region" description="Helical" evidence="7">
    <location>
        <begin position="164"/>
        <end position="184"/>
    </location>
</feature>
<feature type="transmembrane region" description="Helical" evidence="7">
    <location>
        <begin position="76"/>
        <end position="95"/>
    </location>
</feature>
<organism evidence="9 10">
    <name type="scientific">Devosia lucknowensis</name>
    <dbReference type="NCBI Taxonomy" id="1096929"/>
    <lineage>
        <taxon>Bacteria</taxon>
        <taxon>Pseudomonadati</taxon>
        <taxon>Pseudomonadota</taxon>
        <taxon>Alphaproteobacteria</taxon>
        <taxon>Hyphomicrobiales</taxon>
        <taxon>Devosiaceae</taxon>
        <taxon>Devosia</taxon>
    </lineage>
</organism>
<keyword evidence="4 7" id="KW-0812">Transmembrane</keyword>
<evidence type="ECO:0000313" key="10">
    <source>
        <dbReference type="Proteomes" id="UP000194474"/>
    </source>
</evidence>
<keyword evidence="2" id="KW-0813">Transport</keyword>
<feature type="transmembrane region" description="Helical" evidence="7">
    <location>
        <begin position="290"/>
        <end position="311"/>
    </location>
</feature>
<dbReference type="PANTHER" id="PTHR42718">
    <property type="entry name" value="MAJOR FACILITATOR SUPERFAMILY MULTIDRUG TRANSPORTER MFSC"/>
    <property type="match status" value="1"/>
</dbReference>
<dbReference type="SUPFAM" id="SSF103473">
    <property type="entry name" value="MFS general substrate transporter"/>
    <property type="match status" value="1"/>
</dbReference>
<dbReference type="Proteomes" id="UP000194474">
    <property type="component" value="Unassembled WGS sequence"/>
</dbReference>
<feature type="transmembrane region" description="Helical" evidence="7">
    <location>
        <begin position="392"/>
        <end position="416"/>
    </location>
</feature>
<dbReference type="PROSITE" id="PS50850">
    <property type="entry name" value="MFS"/>
    <property type="match status" value="1"/>
</dbReference>
<feature type="domain" description="Major facilitator superfamily (MFS) profile" evidence="8">
    <location>
        <begin position="10"/>
        <end position="452"/>
    </location>
</feature>
<keyword evidence="3" id="KW-1003">Cell membrane</keyword>
<evidence type="ECO:0000259" key="8">
    <source>
        <dbReference type="PROSITE" id="PS50850"/>
    </source>
</evidence>
<name>A0A1Y6GAL7_9HYPH</name>
<dbReference type="InterPro" id="IPR011701">
    <property type="entry name" value="MFS"/>
</dbReference>
<gene>
    <name evidence="9" type="ORF">SAMN06295905_3058</name>
</gene>
<evidence type="ECO:0000256" key="7">
    <source>
        <dbReference type="SAM" id="Phobius"/>
    </source>
</evidence>
<proteinExistence type="predicted"/>
<feature type="transmembrane region" description="Helical" evidence="7">
    <location>
        <begin position="225"/>
        <end position="243"/>
    </location>
</feature>
<evidence type="ECO:0000256" key="3">
    <source>
        <dbReference type="ARBA" id="ARBA00022475"/>
    </source>
</evidence>